<dbReference type="EMBL" id="JAOPHQ010000588">
    <property type="protein sequence ID" value="KAK0154051.1"/>
    <property type="molecule type" value="Genomic_DNA"/>
</dbReference>
<dbReference type="AlphaFoldDB" id="A0AA47P7R5"/>
<dbReference type="InterPro" id="IPR041588">
    <property type="entry name" value="Integrase_H2C2"/>
</dbReference>
<dbReference type="InterPro" id="IPR012337">
    <property type="entry name" value="RNaseH-like_sf"/>
</dbReference>
<dbReference type="Pfam" id="PF05380">
    <property type="entry name" value="Peptidase_A17"/>
    <property type="match status" value="1"/>
</dbReference>
<dbReference type="Gene3D" id="1.10.340.70">
    <property type="match status" value="1"/>
</dbReference>
<dbReference type="Pfam" id="PF18701">
    <property type="entry name" value="DUF5641"/>
    <property type="match status" value="1"/>
</dbReference>
<dbReference type="InterPro" id="IPR040676">
    <property type="entry name" value="DUF5641"/>
</dbReference>
<dbReference type="GO" id="GO:0003676">
    <property type="term" value="F:nucleic acid binding"/>
    <property type="evidence" value="ECO:0007669"/>
    <property type="project" value="InterPro"/>
</dbReference>
<accession>A0AA47P7R5</accession>
<dbReference type="InterPro" id="IPR008042">
    <property type="entry name" value="Retrotrans_Pao"/>
</dbReference>
<feature type="domain" description="Integrase catalytic" evidence="1">
    <location>
        <begin position="503"/>
        <end position="689"/>
    </location>
</feature>
<dbReference type="InterPro" id="IPR036397">
    <property type="entry name" value="RNaseH_sf"/>
</dbReference>
<dbReference type="PANTHER" id="PTHR47331:SF3">
    <property type="match status" value="1"/>
</dbReference>
<keyword evidence="3" id="KW-1185">Reference proteome</keyword>
<dbReference type="InterPro" id="IPR001584">
    <property type="entry name" value="Integrase_cat-core"/>
</dbReference>
<reference evidence="2" key="1">
    <citation type="journal article" date="2023" name="Front. Mar. Sci.">
        <title>A new Merluccius polli reference genome to investigate the effects of global change in West African waters.</title>
        <authorList>
            <person name="Mateo J.L."/>
            <person name="Blanco-Fernandez C."/>
            <person name="Garcia-Vazquez E."/>
            <person name="Machado-Schiaffino G."/>
        </authorList>
    </citation>
    <scope>NUCLEOTIDE SEQUENCE</scope>
    <source>
        <strain evidence="2">C29</strain>
        <tissue evidence="2">Fin</tissue>
    </source>
</reference>
<sequence length="850" mass="96877">MADIEAMYYQVRVHEKHRDFLRFLWWPQGDVTKPLEVYQMNVHLFGAVSSPSIANFALQQTRKDNSDKFSMNVLDTIKRSFYVDDCLKSVPSIKQAVKLTKGLMEACTQGGFTLTKWVSNSLEVLTTVPESHRAKLVKQLDLDREKPPLERALGIQWNIHRDTFTFTVAVKSRAPTRRAILSTVSSIYDPLGFLSPFILKAKQILQRLCIQKCGWDEISPEEISMLWQRWITELDQLSRFEVKRCMKPPSFGSVRTAGLHHFCDASESGYGTVSYLRFTNFEGDIPEDLSQLPLNDPEVKKDITVNCLKLGNTATSNLIDYYSSWKKLQRAVGWLLKLKKLLWLRCQKTAVRTRSKLPSKPQSLSVEDLEKAEKSIIFYEQQRYFQSELALLKKDKPVKIDSTIGKLDPIVDEEGILRIGGRLSKAAMPVNLKNPIILPKDSHVSKLILRDIHQLVGHSGRNHMLSRLGQKFWLPSANSSARKIIKSCVFCRRMQARVGEQKMADLPQDRVTPDLPHSLINQKRQNTCETIGSNIYLPSQSSYSPGSGKHLKYRLCINAIRRFLCRRGPILTIRTDCGTNFVGAQKELGAALTQLDHQKIHDALLTSQVKWVFNPPHGAHFGGVWERLIRLVKKVLSSVLKQQTMDDETLQTALCEVECILNDRPITTVSTDPNDLEPLTPNHLLQLNSKPLLPPGLFCKDDLYSRKRWKQVQYLADLFWQRWTKEYLSLMQQRQKWVKTRRNLEVNDVVIIVDDTAPRNSWPLGRVVKTLPGAKGLVRSVLVQTKTGIRQRPNVQGSRLSLFVSLGRNLSWRQSHRLVYPDVIFNNNGRTDTTAGACAGDATNLSPLPL</sequence>
<dbReference type="PROSITE" id="PS50994">
    <property type="entry name" value="INTEGRASE"/>
    <property type="match status" value="1"/>
</dbReference>
<evidence type="ECO:0000259" key="1">
    <source>
        <dbReference type="PROSITE" id="PS50994"/>
    </source>
</evidence>
<comment type="caution">
    <text evidence="2">The sequence shown here is derived from an EMBL/GenBank/DDBJ whole genome shotgun (WGS) entry which is preliminary data.</text>
</comment>
<dbReference type="SUPFAM" id="SSF56672">
    <property type="entry name" value="DNA/RNA polymerases"/>
    <property type="match status" value="1"/>
</dbReference>
<dbReference type="GO" id="GO:0015074">
    <property type="term" value="P:DNA integration"/>
    <property type="evidence" value="ECO:0007669"/>
    <property type="project" value="InterPro"/>
</dbReference>
<gene>
    <name evidence="2" type="ORF">N1851_003873</name>
</gene>
<evidence type="ECO:0000313" key="3">
    <source>
        <dbReference type="Proteomes" id="UP001174136"/>
    </source>
</evidence>
<dbReference type="SUPFAM" id="SSF53098">
    <property type="entry name" value="Ribonuclease H-like"/>
    <property type="match status" value="1"/>
</dbReference>
<protein>
    <recommendedName>
        <fullName evidence="1">Integrase catalytic domain-containing protein</fullName>
    </recommendedName>
</protein>
<dbReference type="Pfam" id="PF17921">
    <property type="entry name" value="Integrase_H2C2"/>
    <property type="match status" value="1"/>
</dbReference>
<dbReference type="InterPro" id="IPR043502">
    <property type="entry name" value="DNA/RNA_pol_sf"/>
</dbReference>
<organism evidence="2 3">
    <name type="scientific">Merluccius polli</name>
    <name type="common">Benguela hake</name>
    <name type="synonym">Merluccius cadenati</name>
    <dbReference type="NCBI Taxonomy" id="89951"/>
    <lineage>
        <taxon>Eukaryota</taxon>
        <taxon>Metazoa</taxon>
        <taxon>Chordata</taxon>
        <taxon>Craniata</taxon>
        <taxon>Vertebrata</taxon>
        <taxon>Euteleostomi</taxon>
        <taxon>Actinopterygii</taxon>
        <taxon>Neopterygii</taxon>
        <taxon>Teleostei</taxon>
        <taxon>Neoteleostei</taxon>
        <taxon>Acanthomorphata</taxon>
        <taxon>Zeiogadaria</taxon>
        <taxon>Gadariae</taxon>
        <taxon>Gadiformes</taxon>
        <taxon>Gadoidei</taxon>
        <taxon>Merlucciidae</taxon>
        <taxon>Merluccius</taxon>
    </lineage>
</organism>
<dbReference type="Proteomes" id="UP001174136">
    <property type="component" value="Unassembled WGS sequence"/>
</dbReference>
<dbReference type="PANTHER" id="PTHR47331">
    <property type="entry name" value="PHD-TYPE DOMAIN-CONTAINING PROTEIN"/>
    <property type="match status" value="1"/>
</dbReference>
<proteinExistence type="predicted"/>
<dbReference type="Gene3D" id="3.30.420.10">
    <property type="entry name" value="Ribonuclease H-like superfamily/Ribonuclease H"/>
    <property type="match status" value="1"/>
</dbReference>
<evidence type="ECO:0000313" key="2">
    <source>
        <dbReference type="EMBL" id="KAK0154051.1"/>
    </source>
</evidence>
<name>A0AA47P7R5_MERPO</name>